<evidence type="ECO:0000259" key="6">
    <source>
        <dbReference type="PROSITE" id="PS50011"/>
    </source>
</evidence>
<keyword evidence="1" id="KW-0808">Transferase</keyword>
<dbReference type="PANTHER" id="PTHR43289:SF33">
    <property type="entry name" value="SERINE_THREONINE KINASE 31"/>
    <property type="match status" value="1"/>
</dbReference>
<dbReference type="AlphaFoldDB" id="A0AA97PRQ8"/>
<evidence type="ECO:0000256" key="3">
    <source>
        <dbReference type="ARBA" id="ARBA00022777"/>
    </source>
</evidence>
<feature type="region of interest" description="Disordered" evidence="5">
    <location>
        <begin position="341"/>
        <end position="374"/>
    </location>
</feature>
<dbReference type="GO" id="GO:0004674">
    <property type="term" value="F:protein serine/threonine kinase activity"/>
    <property type="evidence" value="ECO:0007669"/>
    <property type="project" value="TreeGrafter"/>
</dbReference>
<keyword evidence="3" id="KW-0418">Kinase</keyword>
<gene>
    <name evidence="7" type="ORF">OOU_Y34scaffold00084g1</name>
</gene>
<evidence type="ECO:0000313" key="7">
    <source>
        <dbReference type="EMBL" id="ELQ44507.1"/>
    </source>
</evidence>
<protein>
    <recommendedName>
        <fullName evidence="6">Protein kinase domain-containing protein</fullName>
    </recommendedName>
</protein>
<dbReference type="Gene3D" id="1.10.510.10">
    <property type="entry name" value="Transferase(Phosphotransferase) domain 1"/>
    <property type="match status" value="2"/>
</dbReference>
<evidence type="ECO:0000256" key="5">
    <source>
        <dbReference type="SAM" id="MobiDB-lite"/>
    </source>
</evidence>
<evidence type="ECO:0000256" key="2">
    <source>
        <dbReference type="ARBA" id="ARBA00022741"/>
    </source>
</evidence>
<sequence>MEVPWDEAADGPMPEWMRPKAWYLPEMESIESPDGDFYLPFNKGGFCPIELDILLNERYRVIAFAGHGSFAMVWVAIDEKHRPEDSSPKYVAIKVSRGLNSAEEAQRSNEEASLRRLMKGRAGDAPGSRHIVQLLDAFDIESPNGIHRCLVLEQAGSPLVALDGVARFSEMINIFRQCAAGVEYMHSMGVVHGAGLEIRPTITLRKAFIGAKRGVNTHIYNTPPELIEDEEATCKADIWSLGCILWHLWFGCHLMENYVVVVDHKDDAYGHQRSFLDCTRSERKENLVAYVDGLYGDSSAKKPAFDALLELILDCTEPNPDDRPTAHEIVSSKIWEEKVLPTIGDTSKDSPDETTGAAQPSEAAASASDQAMPESKVLVASQNEDFGGDAVASEIVTAVSGSSETHKSNAEPVSNAHAAVAATSEEESDRSLSNPQEKMWKFWWPFSIVQDWFRALWNWRSFWNWRK</sequence>
<reference evidence="7" key="1">
    <citation type="journal article" date="2012" name="PLoS Genet.">
        <title>Comparative analysis of the genomes of two field isolates of the rice blast fungus Magnaporthe oryzae.</title>
        <authorList>
            <person name="Xue M."/>
            <person name="Yang J."/>
            <person name="Li Z."/>
            <person name="Hu S."/>
            <person name="Yao N."/>
            <person name="Dean R.A."/>
            <person name="Zhao W."/>
            <person name="Shen M."/>
            <person name="Zhang H."/>
            <person name="Li C."/>
            <person name="Liu L."/>
            <person name="Cao L."/>
            <person name="Xu X."/>
            <person name="Xing Y."/>
            <person name="Hsiang T."/>
            <person name="Zhang Z."/>
            <person name="Xu J.R."/>
            <person name="Peng Y.L."/>
        </authorList>
    </citation>
    <scope>NUCLEOTIDE SEQUENCE</scope>
    <source>
        <strain evidence="7">Y34</strain>
    </source>
</reference>
<keyword evidence="4" id="KW-0067">ATP-binding</keyword>
<dbReference type="GO" id="GO:0005524">
    <property type="term" value="F:ATP binding"/>
    <property type="evidence" value="ECO:0007669"/>
    <property type="project" value="UniProtKB-KW"/>
</dbReference>
<dbReference type="Gene3D" id="3.30.200.20">
    <property type="entry name" value="Phosphorylase Kinase, domain 1"/>
    <property type="match status" value="1"/>
</dbReference>
<dbReference type="SMR" id="A0AA97PRQ8"/>
<dbReference type="PANTHER" id="PTHR43289">
    <property type="entry name" value="MITOGEN-ACTIVATED PROTEIN KINASE KINASE KINASE 20-RELATED"/>
    <property type="match status" value="1"/>
</dbReference>
<dbReference type="Pfam" id="PF00069">
    <property type="entry name" value="Pkinase"/>
    <property type="match status" value="1"/>
</dbReference>
<feature type="domain" description="Protein kinase" evidence="6">
    <location>
        <begin position="59"/>
        <end position="340"/>
    </location>
</feature>
<name>A0AA97PRQ8_PYRO3</name>
<proteinExistence type="predicted"/>
<dbReference type="Proteomes" id="UP000011086">
    <property type="component" value="Unassembled WGS sequence"/>
</dbReference>
<feature type="compositionally biased region" description="Low complexity" evidence="5">
    <location>
        <begin position="357"/>
        <end position="371"/>
    </location>
</feature>
<dbReference type="InterPro" id="IPR000719">
    <property type="entry name" value="Prot_kinase_dom"/>
</dbReference>
<dbReference type="PROSITE" id="PS50011">
    <property type="entry name" value="PROTEIN_KINASE_DOM"/>
    <property type="match status" value="1"/>
</dbReference>
<evidence type="ECO:0000256" key="1">
    <source>
        <dbReference type="ARBA" id="ARBA00022679"/>
    </source>
</evidence>
<dbReference type="SUPFAM" id="SSF56112">
    <property type="entry name" value="Protein kinase-like (PK-like)"/>
    <property type="match status" value="1"/>
</dbReference>
<dbReference type="InterPro" id="IPR011009">
    <property type="entry name" value="Kinase-like_dom_sf"/>
</dbReference>
<evidence type="ECO:0000256" key="4">
    <source>
        <dbReference type="ARBA" id="ARBA00022840"/>
    </source>
</evidence>
<keyword evidence="2" id="KW-0547">Nucleotide-binding</keyword>
<accession>A0AA97PRQ8</accession>
<dbReference type="EMBL" id="JH793524">
    <property type="protein sequence ID" value="ELQ44507.1"/>
    <property type="molecule type" value="Genomic_DNA"/>
</dbReference>
<organism evidence="7">
    <name type="scientific">Pyricularia oryzae (strain Y34)</name>
    <name type="common">Rice blast fungus</name>
    <name type="synonym">Magnaporthe oryzae</name>
    <dbReference type="NCBI Taxonomy" id="1143189"/>
    <lineage>
        <taxon>Eukaryota</taxon>
        <taxon>Fungi</taxon>
        <taxon>Dikarya</taxon>
        <taxon>Ascomycota</taxon>
        <taxon>Pezizomycotina</taxon>
        <taxon>Sordariomycetes</taxon>
        <taxon>Sordariomycetidae</taxon>
        <taxon>Magnaporthales</taxon>
        <taxon>Pyriculariaceae</taxon>
        <taxon>Pyricularia</taxon>
    </lineage>
</organism>
<dbReference type="SMART" id="SM00220">
    <property type="entry name" value="S_TKc"/>
    <property type="match status" value="1"/>
</dbReference>